<sequence>MSAIKPTCIRDLKFRVNVVDVVSRVVTLRKAGGRFKGLCPFHQEKTPSFHVDPDKGFYKCFGCGKAGDIITFVRETEQLTFTEAVETLGKRFAVPIEYEEGSGPSREERSLRQELFDLHDAATDHFHQIFKAREAAGDFMRGYWTDSRRFSMELAEEFKIGAVGSDGGGLAGALLKKKFSEEALRRCGLFFIYDDQMITLGALRPRFRGRLMIPIRDHQGRVVAFTARQTGLTPEDDPAREAKYVNSPETPVFTKGNVLFNLDHARTAVGEGRPFVLVEGQLDAMRCWNVGLKTAVAPQGTAITDNQLALLRRYHPQVECLFDGDSAGQKAALRFLPLALKTGLEVQFLALAGDVKVDPDDLFRERGIAAYDELRRHALSAMAFACRSILAAPEDASAEQKSRACQALFEIISATGSEVTRAEFLSEIATRLRLPLPAVQRDFDAFRRHGQARAQSVAAAQARAHADGGEPQSSADSEHGAGFESASGGAPGLAARRLVDLADTPEYHLLLLCLHFEEFGKSIAHTLPHEWIDTSHLAGMLLNRFLNEFEHDAWPGREHLDTLIEDEQEKTLLASLLFDRPPIEEPARVINQALTQIRARVLEPELRQIELALASHNADSRVDAISLIKRRTELQRQLRAPFGLPAVA</sequence>
<dbReference type="Gene3D" id="3.90.980.10">
    <property type="entry name" value="DNA primase, catalytic core, N-terminal domain"/>
    <property type="match status" value="1"/>
</dbReference>
<dbReference type="SUPFAM" id="SSF56731">
    <property type="entry name" value="DNA primase core"/>
    <property type="match status" value="1"/>
</dbReference>
<comment type="similarity">
    <text evidence="12">Belongs to the DnaG primase family.</text>
</comment>
<comment type="catalytic activity">
    <reaction evidence="12">
        <text>ssDNA + n NTP = ssDNA/pppN(pN)n-1 hybrid + (n-1) diphosphate.</text>
        <dbReference type="EC" id="2.7.7.101"/>
    </reaction>
</comment>
<keyword evidence="7 12" id="KW-0863">Zinc-finger</keyword>
<dbReference type="AlphaFoldDB" id="A0A178INM5"/>
<proteinExistence type="inferred from homology"/>
<evidence type="ECO:0000256" key="13">
    <source>
        <dbReference type="SAM" id="MobiDB-lite"/>
    </source>
</evidence>
<dbReference type="InterPro" id="IPR050219">
    <property type="entry name" value="DnaG_primase"/>
</dbReference>
<dbReference type="SUPFAM" id="SSF57783">
    <property type="entry name" value="Zinc beta-ribbon"/>
    <property type="match status" value="1"/>
</dbReference>
<keyword evidence="6 12" id="KW-0479">Metal-binding</keyword>
<keyword evidence="10 12" id="KW-0238">DNA-binding</keyword>
<gene>
    <name evidence="12" type="primary">dnaG</name>
    <name evidence="16" type="ORF">AW736_00325</name>
</gene>
<evidence type="ECO:0000256" key="12">
    <source>
        <dbReference type="HAMAP-Rule" id="MF_00974"/>
    </source>
</evidence>
<dbReference type="InterPro" id="IPR034151">
    <property type="entry name" value="TOPRIM_DnaG_bac"/>
</dbReference>
<evidence type="ECO:0000256" key="2">
    <source>
        <dbReference type="ARBA" id="ARBA00022515"/>
    </source>
</evidence>
<keyword evidence="5 12" id="KW-0235">DNA replication</keyword>
<accession>A0A178INM5</accession>
<dbReference type="GO" id="GO:0003899">
    <property type="term" value="F:DNA-directed RNA polymerase activity"/>
    <property type="evidence" value="ECO:0007669"/>
    <property type="project" value="UniProtKB-UniRule"/>
</dbReference>
<feature type="domain" description="Zinc finger CHC2-type" evidence="14">
    <location>
        <begin position="35"/>
        <end position="89"/>
    </location>
</feature>
<keyword evidence="17" id="KW-1185">Reference proteome</keyword>
<dbReference type="RefSeq" id="WP_068768326.1">
    <property type="nucleotide sequence ID" value="NZ_CP109796.1"/>
</dbReference>
<protein>
    <recommendedName>
        <fullName evidence="12">DNA primase</fullName>
        <ecNumber evidence="12">2.7.7.101</ecNumber>
    </recommendedName>
</protein>
<dbReference type="CDD" id="cd03364">
    <property type="entry name" value="TOPRIM_DnaG_primases"/>
    <property type="match status" value="1"/>
</dbReference>
<dbReference type="SMART" id="SM00493">
    <property type="entry name" value="TOPRIM"/>
    <property type="match status" value="1"/>
</dbReference>
<evidence type="ECO:0000256" key="11">
    <source>
        <dbReference type="ARBA" id="ARBA00023163"/>
    </source>
</evidence>
<dbReference type="PANTHER" id="PTHR30313">
    <property type="entry name" value="DNA PRIMASE"/>
    <property type="match status" value="1"/>
</dbReference>
<dbReference type="GO" id="GO:0008270">
    <property type="term" value="F:zinc ion binding"/>
    <property type="evidence" value="ECO:0007669"/>
    <property type="project" value="UniProtKB-UniRule"/>
</dbReference>
<dbReference type="GO" id="GO:0000428">
    <property type="term" value="C:DNA-directed RNA polymerase complex"/>
    <property type="evidence" value="ECO:0007669"/>
    <property type="project" value="UniProtKB-KW"/>
</dbReference>
<keyword evidence="11 12" id="KW-0804">Transcription</keyword>
<name>A0A178INM5_9BACT</name>
<dbReference type="GO" id="GO:0006269">
    <property type="term" value="P:DNA replication, synthesis of primer"/>
    <property type="evidence" value="ECO:0007669"/>
    <property type="project" value="UniProtKB-UniRule"/>
</dbReference>
<organism evidence="16 17">
    <name type="scientific">Termitidicoccus mucosus</name>
    <dbReference type="NCBI Taxonomy" id="1184151"/>
    <lineage>
        <taxon>Bacteria</taxon>
        <taxon>Pseudomonadati</taxon>
        <taxon>Verrucomicrobiota</taxon>
        <taxon>Opitutia</taxon>
        <taxon>Opitutales</taxon>
        <taxon>Opitutaceae</taxon>
        <taxon>Termitidicoccus</taxon>
    </lineage>
</organism>
<dbReference type="InterPro" id="IPR006295">
    <property type="entry name" value="DNA_primase_DnaG"/>
</dbReference>
<evidence type="ECO:0000256" key="1">
    <source>
        <dbReference type="ARBA" id="ARBA00022478"/>
    </source>
</evidence>
<dbReference type="InterPro" id="IPR030846">
    <property type="entry name" value="DnaG_bac"/>
</dbReference>
<dbReference type="GO" id="GO:0005737">
    <property type="term" value="C:cytoplasm"/>
    <property type="evidence" value="ECO:0007669"/>
    <property type="project" value="TreeGrafter"/>
</dbReference>
<dbReference type="HAMAP" id="MF_00974">
    <property type="entry name" value="DNA_primase_DnaG"/>
    <property type="match status" value="1"/>
</dbReference>
<dbReference type="Pfam" id="PF13155">
    <property type="entry name" value="Toprim_2"/>
    <property type="match status" value="1"/>
</dbReference>
<dbReference type="Pfam" id="PF08275">
    <property type="entry name" value="DNAG_N"/>
    <property type="match status" value="1"/>
</dbReference>
<evidence type="ECO:0000256" key="4">
    <source>
        <dbReference type="ARBA" id="ARBA00022695"/>
    </source>
</evidence>
<dbReference type="Proteomes" id="UP000078486">
    <property type="component" value="Unassembled WGS sequence"/>
</dbReference>
<dbReference type="SMART" id="SM00400">
    <property type="entry name" value="ZnF_CHCC"/>
    <property type="match status" value="1"/>
</dbReference>
<keyword evidence="3 12" id="KW-0808">Transferase</keyword>
<keyword evidence="4 12" id="KW-0548">Nucleotidyltransferase</keyword>
<dbReference type="PANTHER" id="PTHR30313:SF2">
    <property type="entry name" value="DNA PRIMASE"/>
    <property type="match status" value="1"/>
</dbReference>
<evidence type="ECO:0000256" key="8">
    <source>
        <dbReference type="ARBA" id="ARBA00022833"/>
    </source>
</evidence>
<feature type="zinc finger region" description="CHC2-type" evidence="12">
    <location>
        <begin position="39"/>
        <end position="63"/>
    </location>
</feature>
<dbReference type="STRING" id="1184151.AW736_00325"/>
<feature type="region of interest" description="Disordered" evidence="13">
    <location>
        <begin position="457"/>
        <end position="489"/>
    </location>
</feature>
<comment type="cofactor">
    <cofactor evidence="12">
        <name>Zn(2+)</name>
        <dbReference type="ChEBI" id="CHEBI:29105"/>
    </cofactor>
    <text evidence="12">Binds 1 zinc ion per monomer.</text>
</comment>
<keyword evidence="2 12" id="KW-0639">Primosome</keyword>
<feature type="domain" description="Toprim" evidence="15">
    <location>
        <begin position="273"/>
        <end position="344"/>
    </location>
</feature>
<dbReference type="GO" id="GO:1990077">
    <property type="term" value="C:primosome complex"/>
    <property type="evidence" value="ECO:0007669"/>
    <property type="project" value="UniProtKB-KW"/>
</dbReference>
<evidence type="ECO:0000259" key="15">
    <source>
        <dbReference type="SMART" id="SM00493"/>
    </source>
</evidence>
<dbReference type="Pfam" id="PF01807">
    <property type="entry name" value="Zn_ribbon_DnaG"/>
    <property type="match status" value="1"/>
</dbReference>
<keyword evidence="8 12" id="KW-0862">Zinc</keyword>
<dbReference type="InterPro" id="IPR006171">
    <property type="entry name" value="TOPRIM_dom"/>
</dbReference>
<dbReference type="InterPro" id="IPR002694">
    <property type="entry name" value="Znf_CHC2"/>
</dbReference>
<dbReference type="Gene3D" id="3.90.580.10">
    <property type="entry name" value="Zinc finger, CHC2-type domain"/>
    <property type="match status" value="1"/>
</dbReference>
<dbReference type="EMBL" id="LRRQ01000044">
    <property type="protein sequence ID" value="OAM90937.1"/>
    <property type="molecule type" value="Genomic_DNA"/>
</dbReference>
<dbReference type="InterPro" id="IPR036977">
    <property type="entry name" value="DNA_primase_Znf_CHC2"/>
</dbReference>
<evidence type="ECO:0000313" key="16">
    <source>
        <dbReference type="EMBL" id="OAM90937.1"/>
    </source>
</evidence>
<comment type="domain">
    <text evidence="12">Contains an N-terminal zinc-binding domain, a central core domain that contains the primase activity, and a C-terminal DnaB-binding domain.</text>
</comment>
<reference evidence="16 17" key="1">
    <citation type="submission" date="2016-01" db="EMBL/GenBank/DDBJ databases">
        <title>High potential of lignocellulose degradation of a new Verrucomicrobia species.</title>
        <authorList>
            <person name="Wang Y."/>
            <person name="Shi Y."/>
            <person name="Qiu Z."/>
            <person name="Liu S."/>
            <person name="Yang H."/>
        </authorList>
    </citation>
    <scope>NUCLEOTIDE SEQUENCE [LARGE SCALE GENOMIC DNA]</scope>
    <source>
        <strain evidence="16 17">TSB47</strain>
    </source>
</reference>
<dbReference type="EC" id="2.7.7.101" evidence="12"/>
<keyword evidence="9" id="KW-0460">Magnesium</keyword>
<comment type="caution">
    <text evidence="16">The sequence shown here is derived from an EMBL/GenBank/DDBJ whole genome shotgun (WGS) entry which is preliminary data.</text>
</comment>
<dbReference type="NCBIfam" id="TIGR01391">
    <property type="entry name" value="dnaG"/>
    <property type="match status" value="1"/>
</dbReference>
<dbReference type="FunFam" id="3.90.580.10:FF:000001">
    <property type="entry name" value="DNA primase"/>
    <property type="match status" value="1"/>
</dbReference>
<evidence type="ECO:0000313" key="17">
    <source>
        <dbReference type="Proteomes" id="UP000078486"/>
    </source>
</evidence>
<evidence type="ECO:0000256" key="5">
    <source>
        <dbReference type="ARBA" id="ARBA00022705"/>
    </source>
</evidence>
<dbReference type="Gene3D" id="3.40.1360.10">
    <property type="match status" value="1"/>
</dbReference>
<evidence type="ECO:0000259" key="14">
    <source>
        <dbReference type="SMART" id="SM00400"/>
    </source>
</evidence>
<dbReference type="InterPro" id="IPR037068">
    <property type="entry name" value="DNA_primase_core_N_sf"/>
</dbReference>
<dbReference type="OrthoDB" id="9803773at2"/>
<evidence type="ECO:0000256" key="9">
    <source>
        <dbReference type="ARBA" id="ARBA00022842"/>
    </source>
</evidence>
<comment type="subunit">
    <text evidence="12">Monomer. Interacts with DnaB.</text>
</comment>
<comment type="function">
    <text evidence="12">RNA polymerase that catalyzes the synthesis of short RNA molecules used as primers for DNA polymerase during DNA replication.</text>
</comment>
<dbReference type="GO" id="GO:0003677">
    <property type="term" value="F:DNA binding"/>
    <property type="evidence" value="ECO:0007669"/>
    <property type="project" value="UniProtKB-KW"/>
</dbReference>
<evidence type="ECO:0000256" key="6">
    <source>
        <dbReference type="ARBA" id="ARBA00022723"/>
    </source>
</evidence>
<evidence type="ECO:0000256" key="10">
    <source>
        <dbReference type="ARBA" id="ARBA00023125"/>
    </source>
</evidence>
<evidence type="ECO:0000256" key="7">
    <source>
        <dbReference type="ARBA" id="ARBA00022771"/>
    </source>
</evidence>
<keyword evidence="1 12" id="KW-0240">DNA-directed RNA polymerase</keyword>
<evidence type="ECO:0000256" key="3">
    <source>
        <dbReference type="ARBA" id="ARBA00022679"/>
    </source>
</evidence>
<dbReference type="InterPro" id="IPR013264">
    <property type="entry name" value="DNAG_N"/>
</dbReference>